<accession>A0A2M8FE42</accession>
<dbReference type="Proteomes" id="UP000230391">
    <property type="component" value="Unassembled WGS sequence"/>
</dbReference>
<protein>
    <submittedName>
        <fullName evidence="1">Uncharacterized protein</fullName>
    </submittedName>
</protein>
<sequence>MRIFWLVIKDLFQFVFGFTDTKFNTAITPRMDILPIRPLTRLEKLNSQTLSSNNVITQPGRMDMDEAKSELLYEPIIMYVCESDGSIFLGAPHEEFDMVIDNFLYGTAVTVLSFKGRYARVWKSNNEGWVLKDVLTPDKNSVWPSLISGMVYDCDADETKKIRVLISDIFNAGRFSLSLQPGEYILYRLMTDNRQIVWTSIRPRTPGTWQQILRGKNGIHMSVSPKADSIMEWINESGEGYLAYVEFVSPENTLALTSVGLTEIGIFTELVMAESVWRELRPVFIEVV</sequence>
<proteinExistence type="predicted"/>
<organism evidence="1 2">
    <name type="scientific">Candidatus Kaiserbacteria bacterium CG_4_9_14_0_2_um_filter_41_32</name>
    <dbReference type="NCBI Taxonomy" id="1974601"/>
    <lineage>
        <taxon>Bacteria</taxon>
        <taxon>Candidatus Kaiseribacteriota</taxon>
    </lineage>
</organism>
<gene>
    <name evidence="1" type="ORF">CO026_03160</name>
</gene>
<evidence type="ECO:0000313" key="2">
    <source>
        <dbReference type="Proteomes" id="UP000230391"/>
    </source>
</evidence>
<dbReference type="AlphaFoldDB" id="A0A2M8FE42"/>
<evidence type="ECO:0000313" key="1">
    <source>
        <dbReference type="EMBL" id="PJC55903.1"/>
    </source>
</evidence>
<dbReference type="EMBL" id="PFRD01000115">
    <property type="protein sequence ID" value="PJC55903.1"/>
    <property type="molecule type" value="Genomic_DNA"/>
</dbReference>
<comment type="caution">
    <text evidence="1">The sequence shown here is derived from an EMBL/GenBank/DDBJ whole genome shotgun (WGS) entry which is preliminary data.</text>
</comment>
<reference evidence="2" key="1">
    <citation type="submission" date="2017-09" db="EMBL/GenBank/DDBJ databases">
        <title>Depth-based differentiation of microbial function through sediment-hosted aquifers and enrichment of novel symbionts in the deep terrestrial subsurface.</title>
        <authorList>
            <person name="Probst A.J."/>
            <person name="Ladd B."/>
            <person name="Jarett J.K."/>
            <person name="Geller-Mcgrath D.E."/>
            <person name="Sieber C.M.K."/>
            <person name="Emerson J.B."/>
            <person name="Anantharaman K."/>
            <person name="Thomas B.C."/>
            <person name="Malmstrom R."/>
            <person name="Stieglmeier M."/>
            <person name="Klingl A."/>
            <person name="Woyke T."/>
            <person name="Ryan C.M."/>
            <person name="Banfield J.F."/>
        </authorList>
    </citation>
    <scope>NUCLEOTIDE SEQUENCE [LARGE SCALE GENOMIC DNA]</scope>
</reference>
<name>A0A2M8FE42_9BACT</name>